<reference evidence="4" key="1">
    <citation type="submission" date="2020-01" db="EMBL/GenBank/DDBJ databases">
        <title>Genome sequence of Kobresia littledalei, the first chromosome-level genome in the family Cyperaceae.</title>
        <authorList>
            <person name="Qu G."/>
        </authorList>
    </citation>
    <scope>NUCLEOTIDE SEQUENCE</scope>
    <source>
        <strain evidence="4">C.B.Clarke</strain>
        <tissue evidence="4">Leaf</tissue>
    </source>
</reference>
<dbReference type="PROSITE" id="PS50157">
    <property type="entry name" value="ZINC_FINGER_C2H2_2"/>
    <property type="match status" value="1"/>
</dbReference>
<keyword evidence="5" id="KW-1185">Reference proteome</keyword>
<feature type="domain" description="C2H2-type" evidence="3">
    <location>
        <begin position="167"/>
        <end position="194"/>
    </location>
</feature>
<accession>A0A833QF67</accession>
<dbReference type="GO" id="GO:0008270">
    <property type="term" value="F:zinc ion binding"/>
    <property type="evidence" value="ECO:0007669"/>
    <property type="project" value="UniProtKB-KW"/>
</dbReference>
<gene>
    <name evidence="4" type="ORF">FCM35_KLT08635</name>
</gene>
<dbReference type="AlphaFoldDB" id="A0A833QF67"/>
<feature type="region of interest" description="Disordered" evidence="2">
    <location>
        <begin position="204"/>
        <end position="227"/>
    </location>
</feature>
<feature type="compositionally biased region" description="Basic residues" evidence="2">
    <location>
        <begin position="217"/>
        <end position="227"/>
    </location>
</feature>
<evidence type="ECO:0000256" key="1">
    <source>
        <dbReference type="PROSITE-ProRule" id="PRU00042"/>
    </source>
</evidence>
<dbReference type="InterPro" id="IPR013087">
    <property type="entry name" value="Znf_C2H2_type"/>
</dbReference>
<keyword evidence="1" id="KW-0862">Zinc</keyword>
<sequence>MTNHSRPSLSPLAGITPGYSRVVNSERSAISSDAWSNLSDLATQTSEFLYSPSTMRNNNMIPLPPPASRAFIPSDYSQLQVNSMAGINRAAFCSFSDHFASSTHNISPVQLPGVSWADNFLSAQQASTALIPSGSSSSSPLPFNILPVVDRSGLSSKKTVDFLPRVHRCVTCGATFASYQALGGHRGCHTRDKRKRELLNLMPGTSHAHAKDEGGSRGRKIYKRKSS</sequence>
<evidence type="ECO:0000259" key="3">
    <source>
        <dbReference type="PROSITE" id="PS50157"/>
    </source>
</evidence>
<comment type="caution">
    <text evidence="4">The sequence shown here is derived from an EMBL/GenBank/DDBJ whole genome shotgun (WGS) entry which is preliminary data.</text>
</comment>
<keyword evidence="1" id="KW-0863">Zinc-finger</keyword>
<organism evidence="4 5">
    <name type="scientific">Carex littledalei</name>
    <dbReference type="NCBI Taxonomy" id="544730"/>
    <lineage>
        <taxon>Eukaryota</taxon>
        <taxon>Viridiplantae</taxon>
        <taxon>Streptophyta</taxon>
        <taxon>Embryophyta</taxon>
        <taxon>Tracheophyta</taxon>
        <taxon>Spermatophyta</taxon>
        <taxon>Magnoliopsida</taxon>
        <taxon>Liliopsida</taxon>
        <taxon>Poales</taxon>
        <taxon>Cyperaceae</taxon>
        <taxon>Cyperoideae</taxon>
        <taxon>Cariceae</taxon>
        <taxon>Carex</taxon>
        <taxon>Carex subgen. Euthyceras</taxon>
    </lineage>
</organism>
<keyword evidence="1" id="KW-0479">Metal-binding</keyword>
<evidence type="ECO:0000313" key="5">
    <source>
        <dbReference type="Proteomes" id="UP000623129"/>
    </source>
</evidence>
<dbReference type="InterPro" id="IPR036236">
    <property type="entry name" value="Znf_C2H2_sf"/>
</dbReference>
<evidence type="ECO:0000256" key="2">
    <source>
        <dbReference type="SAM" id="MobiDB-lite"/>
    </source>
</evidence>
<proteinExistence type="predicted"/>
<dbReference type="SUPFAM" id="SSF57667">
    <property type="entry name" value="beta-beta-alpha zinc fingers"/>
    <property type="match status" value="1"/>
</dbReference>
<name>A0A833QF67_9POAL</name>
<dbReference type="Proteomes" id="UP000623129">
    <property type="component" value="Unassembled WGS sequence"/>
</dbReference>
<evidence type="ECO:0000313" key="4">
    <source>
        <dbReference type="EMBL" id="KAF3325555.1"/>
    </source>
</evidence>
<dbReference type="Pfam" id="PF13912">
    <property type="entry name" value="zf-C2H2_6"/>
    <property type="match status" value="1"/>
</dbReference>
<dbReference type="EMBL" id="SWLB01000019">
    <property type="protein sequence ID" value="KAF3325555.1"/>
    <property type="molecule type" value="Genomic_DNA"/>
</dbReference>
<dbReference type="PROSITE" id="PS00028">
    <property type="entry name" value="ZINC_FINGER_C2H2_1"/>
    <property type="match status" value="1"/>
</dbReference>
<protein>
    <recommendedName>
        <fullName evidence="3">C2H2-type domain-containing protein</fullName>
    </recommendedName>
</protein>